<dbReference type="Proteomes" id="UP000037511">
    <property type="component" value="Unassembled WGS sequence"/>
</dbReference>
<evidence type="ECO:0000256" key="1">
    <source>
        <dbReference type="SAM" id="MobiDB-lite"/>
    </source>
</evidence>
<comment type="caution">
    <text evidence="2">The sequence shown here is derived from an EMBL/GenBank/DDBJ whole genome shotgun (WGS) entry which is preliminary data.</text>
</comment>
<protein>
    <submittedName>
        <fullName evidence="2">Uncharacterized protein</fullName>
    </submittedName>
</protein>
<evidence type="ECO:0000313" key="2">
    <source>
        <dbReference type="EMBL" id="KNE28181.1"/>
    </source>
</evidence>
<accession>A0AAW3I5U2</accession>
<reference evidence="2 3" key="1">
    <citation type="submission" date="2015-07" db="EMBL/GenBank/DDBJ databases">
        <title>Draft genome of Achromobacter spanius.</title>
        <authorList>
            <person name="Wang X."/>
        </authorList>
    </citation>
    <scope>NUCLEOTIDE SEQUENCE [LARGE SCALE GENOMIC DNA]</scope>
    <source>
        <strain evidence="2 3">CGMCC9173</strain>
    </source>
</reference>
<organism evidence="2 3">
    <name type="scientific">Achromobacter spanius</name>
    <dbReference type="NCBI Taxonomy" id="217203"/>
    <lineage>
        <taxon>Bacteria</taxon>
        <taxon>Pseudomonadati</taxon>
        <taxon>Pseudomonadota</taxon>
        <taxon>Betaproteobacteria</taxon>
        <taxon>Burkholderiales</taxon>
        <taxon>Alcaligenaceae</taxon>
        <taxon>Achromobacter</taxon>
    </lineage>
</organism>
<dbReference type="RefSeq" id="WP_050446345.1">
    <property type="nucleotide sequence ID" value="NZ_LGVG01000008.1"/>
</dbReference>
<proteinExistence type="predicted"/>
<gene>
    <name evidence="2" type="ORF">AFM18_08425</name>
</gene>
<name>A0AAW3I5U2_9BURK</name>
<dbReference type="EMBL" id="LGVG01000008">
    <property type="protein sequence ID" value="KNE28181.1"/>
    <property type="molecule type" value="Genomic_DNA"/>
</dbReference>
<sequence>MTENNAAQPGLTDDEIEAVRRALEIYAECYDTMTRIAAREGREPVASPVSVAFDIRKNMVNAVVNALSKLRAEGVQAGEPVADERCKRCGGPGWYTSHTTGYPESIPCSACNPQGVSVEQLAKDPFLAAQLWRKSADAEGSPLERILEHVSEYGESMVSSTLLSVRSIARRNVETRIAAELAALASAPVVGEQSVTSILLEVVPGDDGMGHEVYATSVEDVKRHINVLDEELEEWELGIRRLPASAPVADERETWNTGDDDLDMALNMAGVPGDAAIAQMDAVERLKARLASAPVSGEAHTDDANDAFGDFADQYLTDGNGYAPVSTFKACGEAFNKEWPNREAAFAAAKTEYDRLHPRACAAPQASEADATRQAIKTCGSKVIKALADIARADGPDTRKSDDQELIYRSPVMDEVARIRQAYDELERALKTQADKVGGPTEAQCKEAAAIARSFGGRAMADVLDGGDCAKGAGDGQQKYWLCCGSKDPNHPNRRAPDCFNATRAKWGTADQHSVVKQSLTATQTGEKGESDA</sequence>
<feature type="region of interest" description="Disordered" evidence="1">
    <location>
        <begin position="509"/>
        <end position="533"/>
    </location>
</feature>
<evidence type="ECO:0000313" key="3">
    <source>
        <dbReference type="Proteomes" id="UP000037511"/>
    </source>
</evidence>
<dbReference type="AlphaFoldDB" id="A0AAW3I5U2"/>
<feature type="compositionally biased region" description="Polar residues" evidence="1">
    <location>
        <begin position="511"/>
        <end position="526"/>
    </location>
</feature>